<dbReference type="AlphaFoldDB" id="A0A5K7Z3M5"/>
<dbReference type="KEGG" id="dalk:DSCA_51670"/>
<name>A0A5K7Z3M5_9BACT</name>
<proteinExistence type="predicted"/>
<gene>
    <name evidence="1" type="ORF">DSCA_51670</name>
</gene>
<dbReference type="EMBL" id="AP021874">
    <property type="protein sequence ID" value="BBO71237.1"/>
    <property type="molecule type" value="Genomic_DNA"/>
</dbReference>
<dbReference type="Proteomes" id="UP000427906">
    <property type="component" value="Chromosome"/>
</dbReference>
<protein>
    <submittedName>
        <fullName evidence="1">Uncharacterized protein</fullName>
    </submittedName>
</protein>
<reference evidence="1 2" key="1">
    <citation type="submission" date="2019-11" db="EMBL/GenBank/DDBJ databases">
        <title>Comparative genomics of hydrocarbon-degrading Desulfosarcina strains.</title>
        <authorList>
            <person name="Watanabe M."/>
            <person name="Kojima H."/>
            <person name="Fukui M."/>
        </authorList>
    </citation>
    <scope>NUCLEOTIDE SEQUENCE [LARGE SCALE GENOMIC DNA]</scope>
    <source>
        <strain evidence="1 2">PL12</strain>
    </source>
</reference>
<sequence>MDPVGKGAAAFKTIELQCHDCTLNFIFLKYVIFITPKYKKDFRYGNLSDN</sequence>
<accession>A0A5K7Z3M5</accession>
<organism evidence="1 2">
    <name type="scientific">Desulfosarcina alkanivorans</name>
    <dbReference type="NCBI Taxonomy" id="571177"/>
    <lineage>
        <taxon>Bacteria</taxon>
        <taxon>Pseudomonadati</taxon>
        <taxon>Thermodesulfobacteriota</taxon>
        <taxon>Desulfobacteria</taxon>
        <taxon>Desulfobacterales</taxon>
        <taxon>Desulfosarcinaceae</taxon>
        <taxon>Desulfosarcina</taxon>
    </lineage>
</organism>
<evidence type="ECO:0000313" key="2">
    <source>
        <dbReference type="Proteomes" id="UP000427906"/>
    </source>
</evidence>
<keyword evidence="2" id="KW-1185">Reference proteome</keyword>
<evidence type="ECO:0000313" key="1">
    <source>
        <dbReference type="EMBL" id="BBO71237.1"/>
    </source>
</evidence>